<feature type="region of interest" description="Disordered" evidence="1">
    <location>
        <begin position="217"/>
        <end position="246"/>
    </location>
</feature>
<protein>
    <submittedName>
        <fullName evidence="2">Uncharacterized protein</fullName>
    </submittedName>
</protein>
<gene>
    <name evidence="2" type="ORF">BC938DRAFT_471736</name>
</gene>
<comment type="caution">
    <text evidence="2">The sequence shown here is derived from an EMBL/GenBank/DDBJ whole genome shotgun (WGS) entry which is preliminary data.</text>
</comment>
<sequence length="419" mass="44881">MDSPEETHTLNPKRQYPKRQGVKRPVPAEDDDTESQPHDDRDRGSDDNSLALDAQPDHFEGKRKRSASPVGSHIQETDLHPTLLSSLRTTTPPSSSVAPLAPISSSPSISSHSLISLLASTPIVVPSTMPPVPEQESTKRKRGRPRMYDKTPTTIATRPVAIAPAPLPAPPSPPSSIIVPGRRRKWGKLAKPVKKILPSSPLFSSSPIAPAPILAASSSQPISTPTKQSEPQLDLPLTTSTPLPPPLPLQRIHSDIPIPTLPPIPISTNSASTTHALTSPIISPHPTTHTLLLIDADLHPDLVPFLDHPVPGTQPFFFASPRSRPTLAVHPPLLPPPTYATLFRTSRDAENAAGFELVRHAFRWLYAGLVVGKKVYVCGDEGVVGNLVEVLKEHGVVAEGVRIETIKEVMGAGPGGRAA</sequence>
<name>A0A433Q7I5_9FUNG</name>
<evidence type="ECO:0000256" key="1">
    <source>
        <dbReference type="SAM" id="MobiDB-lite"/>
    </source>
</evidence>
<feature type="region of interest" description="Disordered" evidence="1">
    <location>
        <begin position="1"/>
        <end position="150"/>
    </location>
</feature>
<feature type="compositionally biased region" description="Low complexity" evidence="1">
    <location>
        <begin position="81"/>
        <end position="120"/>
    </location>
</feature>
<feature type="compositionally biased region" description="Basic and acidic residues" evidence="1">
    <location>
        <begin position="35"/>
        <end position="46"/>
    </location>
</feature>
<reference evidence="2 3" key="1">
    <citation type="journal article" date="2018" name="New Phytol.">
        <title>Phylogenomics of Endogonaceae and evolution of mycorrhizas within Mucoromycota.</title>
        <authorList>
            <person name="Chang Y."/>
            <person name="Desiro A."/>
            <person name="Na H."/>
            <person name="Sandor L."/>
            <person name="Lipzen A."/>
            <person name="Clum A."/>
            <person name="Barry K."/>
            <person name="Grigoriev I.V."/>
            <person name="Martin F.M."/>
            <person name="Stajich J.E."/>
            <person name="Smith M.E."/>
            <person name="Bonito G."/>
            <person name="Spatafora J.W."/>
        </authorList>
    </citation>
    <scope>NUCLEOTIDE SEQUENCE [LARGE SCALE GENOMIC DNA]</scope>
    <source>
        <strain evidence="2 3">AD002</strain>
    </source>
</reference>
<keyword evidence="3" id="KW-1185">Reference proteome</keyword>
<evidence type="ECO:0000313" key="2">
    <source>
        <dbReference type="EMBL" id="RUS25735.1"/>
    </source>
</evidence>
<dbReference type="AlphaFoldDB" id="A0A433Q7I5"/>
<accession>A0A433Q7I5</accession>
<dbReference type="Proteomes" id="UP000274822">
    <property type="component" value="Unassembled WGS sequence"/>
</dbReference>
<dbReference type="EMBL" id="RBNJ01012179">
    <property type="protein sequence ID" value="RUS25735.1"/>
    <property type="molecule type" value="Genomic_DNA"/>
</dbReference>
<organism evidence="2 3">
    <name type="scientific">Jimgerdemannia flammicorona</name>
    <dbReference type="NCBI Taxonomy" id="994334"/>
    <lineage>
        <taxon>Eukaryota</taxon>
        <taxon>Fungi</taxon>
        <taxon>Fungi incertae sedis</taxon>
        <taxon>Mucoromycota</taxon>
        <taxon>Mucoromycotina</taxon>
        <taxon>Endogonomycetes</taxon>
        <taxon>Endogonales</taxon>
        <taxon>Endogonaceae</taxon>
        <taxon>Jimgerdemannia</taxon>
    </lineage>
</organism>
<proteinExistence type="predicted"/>
<evidence type="ECO:0000313" key="3">
    <source>
        <dbReference type="Proteomes" id="UP000274822"/>
    </source>
</evidence>